<dbReference type="InterPro" id="IPR003439">
    <property type="entry name" value="ABC_transporter-like_ATP-bd"/>
</dbReference>
<comment type="similarity">
    <text evidence="2">Belongs to the ABC transporter superfamily.</text>
</comment>
<gene>
    <name evidence="9" type="primary">oppD_3</name>
    <name evidence="9" type="ORF">CLRAG_06890</name>
</gene>
<dbReference type="InterPro" id="IPR050388">
    <property type="entry name" value="ABC_Ni/Peptide_Import"/>
</dbReference>
<keyword evidence="4" id="KW-1003">Cell membrane</keyword>
<accession>A0A1A6B0W3</accession>
<feature type="domain" description="ABC transporter" evidence="8">
    <location>
        <begin position="1"/>
        <end position="222"/>
    </location>
</feature>
<keyword evidence="7" id="KW-0472">Membrane</keyword>
<proteinExistence type="inferred from homology"/>
<evidence type="ECO:0000256" key="5">
    <source>
        <dbReference type="ARBA" id="ARBA00022741"/>
    </source>
</evidence>
<evidence type="ECO:0000256" key="3">
    <source>
        <dbReference type="ARBA" id="ARBA00022448"/>
    </source>
</evidence>
<dbReference type="GO" id="GO:0005524">
    <property type="term" value="F:ATP binding"/>
    <property type="evidence" value="ECO:0007669"/>
    <property type="project" value="UniProtKB-KW"/>
</dbReference>
<evidence type="ECO:0000313" key="10">
    <source>
        <dbReference type="Proteomes" id="UP000093954"/>
    </source>
</evidence>
<dbReference type="Pfam" id="PF08352">
    <property type="entry name" value="oligo_HPY"/>
    <property type="match status" value="1"/>
</dbReference>
<keyword evidence="6 9" id="KW-0067">ATP-binding</keyword>
<evidence type="ECO:0000256" key="4">
    <source>
        <dbReference type="ARBA" id="ARBA00022475"/>
    </source>
</evidence>
<name>A0A1A6B0W3_9CLOT</name>
<dbReference type="NCBIfam" id="TIGR01727">
    <property type="entry name" value="oligo_HPY"/>
    <property type="match status" value="1"/>
</dbReference>
<evidence type="ECO:0000259" key="8">
    <source>
        <dbReference type="PROSITE" id="PS50893"/>
    </source>
</evidence>
<keyword evidence="3" id="KW-0813">Transport</keyword>
<organism evidence="9 10">
    <name type="scientific">Clostridium ragsdalei P11</name>
    <dbReference type="NCBI Taxonomy" id="1353534"/>
    <lineage>
        <taxon>Bacteria</taxon>
        <taxon>Bacillati</taxon>
        <taxon>Bacillota</taxon>
        <taxon>Clostridia</taxon>
        <taxon>Eubacteriales</taxon>
        <taxon>Clostridiaceae</taxon>
        <taxon>Clostridium</taxon>
    </lineage>
</organism>
<protein>
    <submittedName>
        <fullName evidence="9">Oligopeptide transport ATP-binding protein OppD</fullName>
    </submittedName>
</protein>
<evidence type="ECO:0000256" key="6">
    <source>
        <dbReference type="ARBA" id="ARBA00022840"/>
    </source>
</evidence>
<dbReference type="InterPro" id="IPR013563">
    <property type="entry name" value="Oligopep_ABC_C"/>
</dbReference>
<dbReference type="PATRIC" id="fig|1353534.3.peg.698"/>
<dbReference type="GO" id="GO:0015833">
    <property type="term" value="P:peptide transport"/>
    <property type="evidence" value="ECO:0007669"/>
    <property type="project" value="InterPro"/>
</dbReference>
<dbReference type="PANTHER" id="PTHR43297:SF2">
    <property type="entry name" value="DIPEPTIDE TRANSPORT ATP-BINDING PROTEIN DPPD"/>
    <property type="match status" value="1"/>
</dbReference>
<sequence length="291" mass="33455">MEKNEVLSKQTIDIDVKPGDALLVVNRKKKLSKNSKITFEGKNIIDIATKYTKTIDNIFISLIKVYLTSLNPIKSVGRQCFEVISRYTGLTIEESKSKLEEMLSTLGCDNSGTIFKAFPFKLEAYEKQRLMFAMAFLVKPKLIILDDTIFRLDNKIKNYMLAQLKKLREENNTSLIFISKNARVVAEAVDNIAIMYRGTVIEYGKKDLILKNPIHPYTKYILFYKNNSKFAEASSEIKEYIKSINNMPRTGCSFCLNCEKSSYDCMYMRPEIKFLSSGRQVICSNYVNYNA</sequence>
<dbReference type="AlphaFoldDB" id="A0A1A6B0W3"/>
<dbReference type="SUPFAM" id="SSF52540">
    <property type="entry name" value="P-loop containing nucleoside triphosphate hydrolases"/>
    <property type="match status" value="1"/>
</dbReference>
<dbReference type="PANTHER" id="PTHR43297">
    <property type="entry name" value="OLIGOPEPTIDE TRANSPORT ATP-BINDING PROTEIN APPD"/>
    <property type="match status" value="1"/>
</dbReference>
<evidence type="ECO:0000256" key="1">
    <source>
        <dbReference type="ARBA" id="ARBA00004370"/>
    </source>
</evidence>
<comment type="caution">
    <text evidence="9">The sequence shown here is derived from an EMBL/GenBank/DDBJ whole genome shotgun (WGS) entry which is preliminary data.</text>
</comment>
<dbReference type="Gene3D" id="3.40.50.300">
    <property type="entry name" value="P-loop containing nucleotide triphosphate hydrolases"/>
    <property type="match status" value="1"/>
</dbReference>
<dbReference type="EMBL" id="LROS01000007">
    <property type="protein sequence ID" value="OBR95908.1"/>
    <property type="molecule type" value="Genomic_DNA"/>
</dbReference>
<dbReference type="Proteomes" id="UP000093954">
    <property type="component" value="Unassembled WGS sequence"/>
</dbReference>
<evidence type="ECO:0000256" key="2">
    <source>
        <dbReference type="ARBA" id="ARBA00005417"/>
    </source>
</evidence>
<comment type="subcellular location">
    <subcellularLocation>
        <location evidence="1">Membrane</location>
    </subcellularLocation>
</comment>
<reference evidence="9 10" key="1">
    <citation type="journal article" date="2012" name="Front. Microbiol.">
        <title>Draft Genome Sequence of the Virulent Strain 01-B526 of the Fish Pathogen Aeromonas salmonicida.</title>
        <authorList>
            <person name="Charette S.J."/>
            <person name="Brochu F."/>
            <person name="Boyle B."/>
            <person name="Filion G."/>
            <person name="Tanaka K.H."/>
            <person name="Derome N."/>
        </authorList>
    </citation>
    <scope>NUCLEOTIDE SEQUENCE [LARGE SCALE GENOMIC DNA]</scope>
    <source>
        <strain evidence="9 10">P11</strain>
    </source>
</reference>
<dbReference type="GO" id="GO:0016020">
    <property type="term" value="C:membrane"/>
    <property type="evidence" value="ECO:0007669"/>
    <property type="project" value="UniProtKB-SubCell"/>
</dbReference>
<evidence type="ECO:0000313" key="9">
    <source>
        <dbReference type="EMBL" id="OBR95908.1"/>
    </source>
</evidence>
<dbReference type="GO" id="GO:0016887">
    <property type="term" value="F:ATP hydrolysis activity"/>
    <property type="evidence" value="ECO:0007669"/>
    <property type="project" value="InterPro"/>
</dbReference>
<keyword evidence="5" id="KW-0547">Nucleotide-binding</keyword>
<dbReference type="PROSITE" id="PS50893">
    <property type="entry name" value="ABC_TRANSPORTER_2"/>
    <property type="match status" value="1"/>
</dbReference>
<dbReference type="RefSeq" id="WP_065077082.1">
    <property type="nucleotide sequence ID" value="NZ_LROS01000007.1"/>
</dbReference>
<dbReference type="InterPro" id="IPR027417">
    <property type="entry name" value="P-loop_NTPase"/>
</dbReference>
<evidence type="ECO:0000256" key="7">
    <source>
        <dbReference type="ARBA" id="ARBA00023136"/>
    </source>
</evidence>
<keyword evidence="10" id="KW-1185">Reference proteome</keyword>